<sequence>MRITIVGAGFSGSTLATLLASSQDDAPQVCLAGIGDTFARGVAYGEARPEHLLNVRAGQLGADPDAPGGFADWLKLEQHERDAFLPRRAYGEYLAERLREARRRSKNLSLVEQEVVAINAVGEGFRIHLDDGRYFASDRVVLALGALPPQRLAGIGPRLAHSDRYIAWPWQDDALARIEPTARVLIVGTGLTMADVGASLLAQGHSGPLVAISRHGLVPQRHPPSPLAPIELPPSVQQALRAHDVRALLKAMRSLAHVVPDWRAAVDALRPHTQRFWQELDEGQRERFLRHYRSHWEVARHRIAPKVADQLEALQASGQLTVRAARLLRASLREGSAEVLLRDRGQEQARLEHYDYVIRATGLDTDIVRTSHPLASYLYETGLIDADPHGLGVRVDESLQVLGRHGQPIAGLHCLGPLLRGHLWEITAVPELRAAARDLARKLQEDAAAFGTALRRHSAGGLERELALSAGT</sequence>
<dbReference type="InterPro" id="IPR036188">
    <property type="entry name" value="FAD/NAD-bd_sf"/>
</dbReference>
<dbReference type="Gene3D" id="3.50.50.60">
    <property type="entry name" value="FAD/NAD(P)-binding domain"/>
    <property type="match status" value="1"/>
</dbReference>
<dbReference type="SUPFAM" id="SSF51905">
    <property type="entry name" value="FAD/NAD(P)-binding domain"/>
    <property type="match status" value="1"/>
</dbReference>
<reference evidence="2" key="1">
    <citation type="journal article" date="2016" name="Int. J. Syst. Evol. Microbiol.">
        <title>Pseudoxanthomonas helianthi sp. nov., isolated from roots of Jerusalem artichoke (Helianthus tuberosus).</title>
        <authorList>
            <person name="Kittiwongwattana C."/>
            <person name="Thawai C."/>
        </authorList>
    </citation>
    <scope>NUCLEOTIDE SEQUENCE</scope>
    <source>
        <strain evidence="2">110414</strain>
    </source>
</reference>
<feature type="domain" description="FAD-dependent urate hydroxylase HpyO/Asp monooxygenase CreE-like FAD/NAD(P)-binding" evidence="1">
    <location>
        <begin position="5"/>
        <end position="146"/>
    </location>
</feature>
<keyword evidence="3" id="KW-1185">Reference proteome</keyword>
<dbReference type="Proteomes" id="UP000673447">
    <property type="component" value="Unassembled WGS sequence"/>
</dbReference>
<dbReference type="InterPro" id="IPR052189">
    <property type="entry name" value="L-asp_N-monooxygenase_NS-form"/>
</dbReference>
<accession>A0A940X1M1</accession>
<evidence type="ECO:0000259" key="1">
    <source>
        <dbReference type="Pfam" id="PF13454"/>
    </source>
</evidence>
<organism evidence="2 3">
    <name type="scientific">Pseudoxanthomonas helianthi</name>
    <dbReference type="NCBI Taxonomy" id="1453541"/>
    <lineage>
        <taxon>Bacteria</taxon>
        <taxon>Pseudomonadati</taxon>
        <taxon>Pseudomonadota</taxon>
        <taxon>Gammaproteobacteria</taxon>
        <taxon>Lysobacterales</taxon>
        <taxon>Lysobacteraceae</taxon>
        <taxon>Pseudoxanthomonas</taxon>
    </lineage>
</organism>
<evidence type="ECO:0000313" key="2">
    <source>
        <dbReference type="EMBL" id="MBP3984293.1"/>
    </source>
</evidence>
<dbReference type="RefSeq" id="WP_210536063.1">
    <property type="nucleotide sequence ID" value="NZ_JAGKTC010000001.1"/>
</dbReference>
<name>A0A940X1M1_9GAMM</name>
<dbReference type="AlphaFoldDB" id="A0A940X1M1"/>
<evidence type="ECO:0000313" key="3">
    <source>
        <dbReference type="Proteomes" id="UP000673447"/>
    </source>
</evidence>
<comment type="caution">
    <text evidence="2">The sequence shown here is derived from an EMBL/GenBank/DDBJ whole genome shotgun (WGS) entry which is preliminary data.</text>
</comment>
<proteinExistence type="predicted"/>
<dbReference type="InterPro" id="IPR038732">
    <property type="entry name" value="HpyO/CreE_NAD-binding"/>
</dbReference>
<protein>
    <submittedName>
        <fullName evidence="2">FAD/NAD(P)-binding protein</fullName>
    </submittedName>
</protein>
<gene>
    <name evidence="2" type="ORF">J5837_07610</name>
</gene>
<dbReference type="PANTHER" id="PTHR40254:SF1">
    <property type="entry name" value="BLR0577 PROTEIN"/>
    <property type="match status" value="1"/>
</dbReference>
<dbReference type="EMBL" id="JAGKTC010000001">
    <property type="protein sequence ID" value="MBP3984293.1"/>
    <property type="molecule type" value="Genomic_DNA"/>
</dbReference>
<reference evidence="2" key="2">
    <citation type="submission" date="2021-03" db="EMBL/GenBank/DDBJ databases">
        <authorList>
            <person name="Cao W."/>
        </authorList>
    </citation>
    <scope>NUCLEOTIDE SEQUENCE</scope>
    <source>
        <strain evidence="2">110414</strain>
    </source>
</reference>
<dbReference type="PANTHER" id="PTHR40254">
    <property type="entry name" value="BLR0577 PROTEIN"/>
    <property type="match status" value="1"/>
</dbReference>
<dbReference type="Pfam" id="PF13454">
    <property type="entry name" value="NAD_binding_9"/>
    <property type="match status" value="1"/>
</dbReference>